<dbReference type="RefSeq" id="XP_016638681.1">
    <property type="nucleotide sequence ID" value="XM_016783830.1"/>
</dbReference>
<dbReference type="AlphaFoldDB" id="A0A084FUX0"/>
<dbReference type="GeneID" id="27719366"/>
<comment type="caution">
    <text evidence="1">The sequence shown here is derived from an EMBL/GenBank/DDBJ whole genome shotgun (WGS) entry which is preliminary data.</text>
</comment>
<accession>A0A084FUX0</accession>
<evidence type="ECO:0000313" key="2">
    <source>
        <dbReference type="Proteomes" id="UP000028545"/>
    </source>
</evidence>
<dbReference type="OrthoDB" id="5199007at2759"/>
<proteinExistence type="predicted"/>
<sequence length="244" mass="26692">MVINADGKAIPTRSLATAPKKATTISEKTSAAIAAMTTYFNVNPGHQVSIPTNISLYSITQTCYTITHRTFALPEDPSSEPLSDLTSPSHVIDAIFDTDAKLFFQDAPLLAYLTPDLKSSLLAQAITGLVIFFRRLSDALSYEELPFITPYLFAKELESFRHSEERIAALAAVEASDLFAGCRGRGQIATLVSRVVERADDESELSDMIEDAHVHEDSVGMLGWAVERPRNMGLPWGFSILPVN</sequence>
<gene>
    <name evidence="1" type="ORF">SAPIO_CDS10194</name>
</gene>
<dbReference type="OMA" id="WGFTIMA"/>
<keyword evidence="2" id="KW-1185">Reference proteome</keyword>
<protein>
    <submittedName>
        <fullName evidence="1">Uncharacterized protein</fullName>
    </submittedName>
</protein>
<organism evidence="1 2">
    <name type="scientific">Pseudallescheria apiosperma</name>
    <name type="common">Scedosporium apiospermum</name>
    <dbReference type="NCBI Taxonomy" id="563466"/>
    <lineage>
        <taxon>Eukaryota</taxon>
        <taxon>Fungi</taxon>
        <taxon>Dikarya</taxon>
        <taxon>Ascomycota</taxon>
        <taxon>Pezizomycotina</taxon>
        <taxon>Sordariomycetes</taxon>
        <taxon>Hypocreomycetidae</taxon>
        <taxon>Microascales</taxon>
        <taxon>Microascaceae</taxon>
        <taxon>Scedosporium</taxon>
    </lineage>
</organism>
<dbReference type="EMBL" id="JOWA01000165">
    <property type="protein sequence ID" value="KEZ38882.1"/>
    <property type="molecule type" value="Genomic_DNA"/>
</dbReference>
<dbReference type="VEuPathDB" id="FungiDB:SAPIO_CDS10194"/>
<dbReference type="KEGG" id="sapo:SAPIO_CDS10194"/>
<evidence type="ECO:0000313" key="1">
    <source>
        <dbReference type="EMBL" id="KEZ38882.1"/>
    </source>
</evidence>
<reference evidence="1 2" key="1">
    <citation type="journal article" date="2014" name="Genome Announc.">
        <title>Draft genome sequence of the pathogenic fungus Scedosporium apiospermum.</title>
        <authorList>
            <person name="Vandeputte P."/>
            <person name="Ghamrawi S."/>
            <person name="Rechenmann M."/>
            <person name="Iltis A."/>
            <person name="Giraud S."/>
            <person name="Fleury M."/>
            <person name="Thornton C."/>
            <person name="Delhaes L."/>
            <person name="Meyer W."/>
            <person name="Papon N."/>
            <person name="Bouchara J.P."/>
        </authorList>
    </citation>
    <scope>NUCLEOTIDE SEQUENCE [LARGE SCALE GENOMIC DNA]</scope>
    <source>
        <strain evidence="1 2">IHEM 14462</strain>
    </source>
</reference>
<dbReference type="Proteomes" id="UP000028545">
    <property type="component" value="Unassembled WGS sequence"/>
</dbReference>
<dbReference type="HOGENOM" id="CLU_091764_0_0_1"/>
<name>A0A084FUX0_PSEDA</name>